<evidence type="ECO:0000313" key="2">
    <source>
        <dbReference type="Proteomes" id="UP000184226"/>
    </source>
</evidence>
<keyword evidence="2" id="KW-1185">Reference proteome</keyword>
<dbReference type="Proteomes" id="UP000184226">
    <property type="component" value="Unassembled WGS sequence"/>
</dbReference>
<proteinExistence type="predicted"/>
<protein>
    <submittedName>
        <fullName evidence="1">Nitrogen fixation protein NifQ</fullName>
    </submittedName>
</protein>
<sequence length="211" mass="22860">MTHAGAAGAGFTSAGICGAQQPVGAHAARVRQWMQGARDPESPDAALFAQLIAPRCERGELGLLGLSPAQVDALLGRHYFTQDAAAFGMPAFSVVLRTRQRKDFVTALCALLLRYASPAVNPDDARCMALIIANACLRPDHLWRDLGLAGREDVTQLLERYFPELVARNTAYWRWKKFLAYELALSTGATPGPAPGCPGCEDYAHCFPCER</sequence>
<dbReference type="EMBL" id="FQXE01000005">
    <property type="protein sequence ID" value="SHH80966.1"/>
    <property type="molecule type" value="Genomic_DNA"/>
</dbReference>
<organism evidence="1 2">
    <name type="scientific">Pollutimonas bauzanensis</name>
    <dbReference type="NCBI Taxonomy" id="658167"/>
    <lineage>
        <taxon>Bacteria</taxon>
        <taxon>Pseudomonadati</taxon>
        <taxon>Pseudomonadota</taxon>
        <taxon>Betaproteobacteria</taxon>
        <taxon>Burkholderiales</taxon>
        <taxon>Alcaligenaceae</taxon>
        <taxon>Pollutimonas</taxon>
    </lineage>
</organism>
<dbReference type="GO" id="GO:0009399">
    <property type="term" value="P:nitrogen fixation"/>
    <property type="evidence" value="ECO:0007669"/>
    <property type="project" value="InterPro"/>
</dbReference>
<dbReference type="STRING" id="658167.SAMN04488135_10533"/>
<dbReference type="Pfam" id="PF04891">
    <property type="entry name" value="NifQ"/>
    <property type="match status" value="1"/>
</dbReference>
<gene>
    <name evidence="1" type="ORF">SAMN04488135_10533</name>
</gene>
<dbReference type="AlphaFoldDB" id="A0A1M5W0C2"/>
<dbReference type="GO" id="GO:0030151">
    <property type="term" value="F:molybdenum ion binding"/>
    <property type="evidence" value="ECO:0007669"/>
    <property type="project" value="InterPro"/>
</dbReference>
<accession>A0A1M5W0C2</accession>
<reference evidence="1 2" key="1">
    <citation type="submission" date="2016-11" db="EMBL/GenBank/DDBJ databases">
        <authorList>
            <person name="Jaros S."/>
            <person name="Januszkiewicz K."/>
            <person name="Wedrychowicz H."/>
        </authorList>
    </citation>
    <scope>NUCLEOTIDE SEQUENCE [LARGE SCALE GENOMIC DNA]</scope>
    <source>
        <strain evidence="1 2">CGMCC 1.10190</strain>
    </source>
</reference>
<dbReference type="InterPro" id="IPR006975">
    <property type="entry name" value="NifQ"/>
</dbReference>
<name>A0A1M5W0C2_9BURK</name>
<evidence type="ECO:0000313" key="1">
    <source>
        <dbReference type="EMBL" id="SHH80966.1"/>
    </source>
</evidence>